<dbReference type="InterPro" id="IPR013096">
    <property type="entry name" value="Cupin_2"/>
</dbReference>
<dbReference type="EMBL" id="FQZA01000002">
    <property type="protein sequence ID" value="SHI71964.1"/>
    <property type="molecule type" value="Genomic_DNA"/>
</dbReference>
<dbReference type="InterPro" id="IPR011051">
    <property type="entry name" value="RmlC_Cupin_sf"/>
</dbReference>
<dbReference type="SUPFAM" id="SSF51182">
    <property type="entry name" value="RmlC-like cupins"/>
    <property type="match status" value="1"/>
</dbReference>
<feature type="signal peptide" evidence="1">
    <location>
        <begin position="1"/>
        <end position="20"/>
    </location>
</feature>
<dbReference type="PANTHER" id="PTHR43698">
    <property type="entry name" value="RIBD C-TERMINAL DOMAIN CONTAINING PROTEIN"/>
    <property type="match status" value="1"/>
</dbReference>
<organism evidence="3 4">
    <name type="scientific">Palleronia salina</name>
    <dbReference type="NCBI Taxonomy" id="313368"/>
    <lineage>
        <taxon>Bacteria</taxon>
        <taxon>Pseudomonadati</taxon>
        <taxon>Pseudomonadota</taxon>
        <taxon>Alphaproteobacteria</taxon>
        <taxon>Rhodobacterales</taxon>
        <taxon>Roseobacteraceae</taxon>
        <taxon>Palleronia</taxon>
    </lineage>
</organism>
<accession>A0A1M6DF62</accession>
<dbReference type="Gene3D" id="2.60.120.10">
    <property type="entry name" value="Jelly Rolls"/>
    <property type="match status" value="1"/>
</dbReference>
<dbReference type="RefSeq" id="WP_073127238.1">
    <property type="nucleotide sequence ID" value="NZ_FQZA01000002.1"/>
</dbReference>
<gene>
    <name evidence="3" type="ORF">SAMN04488012_102372</name>
</gene>
<keyword evidence="1" id="KW-0732">Signal</keyword>
<name>A0A1M6DF62_9RHOB</name>
<feature type="domain" description="Cupin type-2" evidence="2">
    <location>
        <begin position="62"/>
        <end position="123"/>
    </location>
</feature>
<dbReference type="AlphaFoldDB" id="A0A1M6DF62"/>
<evidence type="ECO:0000313" key="4">
    <source>
        <dbReference type="Proteomes" id="UP000184040"/>
    </source>
</evidence>
<dbReference type="CDD" id="cd02233">
    <property type="entry name" value="cupin_HNL-like"/>
    <property type="match status" value="1"/>
</dbReference>
<reference evidence="3 4" key="1">
    <citation type="submission" date="2016-11" db="EMBL/GenBank/DDBJ databases">
        <authorList>
            <person name="Jaros S."/>
            <person name="Januszkiewicz K."/>
            <person name="Wedrychowicz H."/>
        </authorList>
    </citation>
    <scope>NUCLEOTIDE SEQUENCE [LARGE SCALE GENOMIC DNA]</scope>
    <source>
        <strain evidence="3 4">DSM 26892</strain>
    </source>
</reference>
<dbReference type="Proteomes" id="UP000184040">
    <property type="component" value="Unassembled WGS sequence"/>
</dbReference>
<sequence>MKRLLTPTLALALAAPAAFAQSMEITRAEDRAGPIGSADVFTGTVYVAPVHHSDMAPVSAGEVTFMPGARSAWQTHPGGQKLVITHGTGWTQERGAERITMQAGDVIWCPSDVEHWHGATASTSVTHNAIQEVVDGSAVVWGEHVTDAGYGQRESLNNRRTS</sequence>
<proteinExistence type="predicted"/>
<dbReference type="InterPro" id="IPR014710">
    <property type="entry name" value="RmlC-like_jellyroll"/>
</dbReference>
<dbReference type="PANTHER" id="PTHR43698:SF1">
    <property type="entry name" value="BLL4564 PROTEIN"/>
    <property type="match status" value="1"/>
</dbReference>
<protein>
    <submittedName>
        <fullName evidence="3">Cupin domain-containing protein</fullName>
    </submittedName>
</protein>
<dbReference type="STRING" id="313368.SAMN04488012_102372"/>
<dbReference type="Pfam" id="PF07883">
    <property type="entry name" value="Cupin_2"/>
    <property type="match status" value="1"/>
</dbReference>
<feature type="chain" id="PRO_5012906573" evidence="1">
    <location>
        <begin position="21"/>
        <end position="162"/>
    </location>
</feature>
<dbReference type="InterPro" id="IPR047263">
    <property type="entry name" value="HNL-like_cupin"/>
</dbReference>
<keyword evidence="4" id="KW-1185">Reference proteome</keyword>
<evidence type="ECO:0000259" key="2">
    <source>
        <dbReference type="Pfam" id="PF07883"/>
    </source>
</evidence>
<evidence type="ECO:0000256" key="1">
    <source>
        <dbReference type="SAM" id="SignalP"/>
    </source>
</evidence>
<evidence type="ECO:0000313" key="3">
    <source>
        <dbReference type="EMBL" id="SHI71964.1"/>
    </source>
</evidence>